<dbReference type="RefSeq" id="NP_506789.1">
    <property type="nucleotide sequence ID" value="NM_074388.1"/>
</dbReference>
<protein>
    <recommendedName>
        <fullName evidence="16">Serpentine receptor class r-10</fullName>
    </recommendedName>
    <alternativeName>
        <fullName evidence="17">Odorant response abnormal protein 10</fullName>
    </alternativeName>
    <alternativeName>
        <fullName evidence="18">Olfactory receptor 10</fullName>
    </alternativeName>
</protein>
<evidence type="ECO:0000256" key="8">
    <source>
        <dbReference type="ARBA" id="ARBA00023069"/>
    </source>
</evidence>
<feature type="transmembrane region" description="Helical" evidence="19">
    <location>
        <begin position="43"/>
        <end position="63"/>
    </location>
</feature>
<evidence type="ECO:0000256" key="17">
    <source>
        <dbReference type="ARBA" id="ARBA00078653"/>
    </source>
</evidence>
<evidence type="ECO:0000256" key="7">
    <source>
        <dbReference type="ARBA" id="ARBA00022989"/>
    </source>
</evidence>
<keyword evidence="3" id="KW-0145">Chemotaxis</keyword>
<comment type="function">
    <text evidence="13">An odorant receptor which affects chemotaxis to the volatile odorant diacetyl. Specifies AWA neuronal cell fate via the odr-7 pathway.</text>
</comment>
<evidence type="ECO:0000256" key="9">
    <source>
        <dbReference type="ARBA" id="ARBA00023136"/>
    </source>
</evidence>
<keyword evidence="2" id="KW-1003">Cell membrane</keyword>
<evidence type="ECO:0000256" key="18">
    <source>
        <dbReference type="ARBA" id="ARBA00082489"/>
    </source>
</evidence>
<organism evidence="20 21">
    <name type="scientific">Caenorhabditis elegans</name>
    <dbReference type="NCBI Taxonomy" id="6239"/>
    <lineage>
        <taxon>Eukaryota</taxon>
        <taxon>Metazoa</taxon>
        <taxon>Ecdysozoa</taxon>
        <taxon>Nematoda</taxon>
        <taxon>Chromadorea</taxon>
        <taxon>Rhabditida</taxon>
        <taxon>Rhabditina</taxon>
        <taxon>Rhabditomorpha</taxon>
        <taxon>Rhabditoidea</taxon>
        <taxon>Rhabditidae</taxon>
        <taxon>Peloderinae</taxon>
        <taxon>Caenorhabditis</taxon>
    </lineage>
</organism>
<dbReference type="WormBase" id="T10H4.2">
    <property type="protein sequence ID" value="CE16387"/>
    <property type="gene ID" value="WBGene00006153"/>
    <property type="gene designation" value="str-96"/>
</dbReference>
<evidence type="ECO:0000256" key="14">
    <source>
        <dbReference type="ARBA" id="ARBA00061678"/>
    </source>
</evidence>
<evidence type="ECO:0000256" key="6">
    <source>
        <dbReference type="ARBA" id="ARBA00022725"/>
    </source>
</evidence>
<evidence type="ECO:0000256" key="10">
    <source>
        <dbReference type="ARBA" id="ARBA00023170"/>
    </source>
</evidence>
<evidence type="ECO:0000256" key="19">
    <source>
        <dbReference type="SAM" id="Phobius"/>
    </source>
</evidence>
<keyword evidence="21" id="KW-1185">Reference proteome</keyword>
<evidence type="ECO:0000256" key="2">
    <source>
        <dbReference type="ARBA" id="ARBA00022475"/>
    </source>
</evidence>
<dbReference type="Gene3D" id="1.20.1070.10">
    <property type="entry name" value="Rhodopsin 7-helix transmembrane proteins"/>
    <property type="match status" value="1"/>
</dbReference>
<dbReference type="HOGENOM" id="CLU_036335_2_1_1"/>
<evidence type="ECO:0000256" key="13">
    <source>
        <dbReference type="ARBA" id="ARBA00054965"/>
    </source>
</evidence>
<dbReference type="GO" id="GO:0007186">
    <property type="term" value="P:G protein-coupled receptor signaling pathway"/>
    <property type="evidence" value="ECO:0000318"/>
    <property type="project" value="GO_Central"/>
</dbReference>
<dbReference type="UCSC" id="T10H4.2">
    <property type="organism name" value="c. elegans"/>
</dbReference>
<keyword evidence="9 19" id="KW-0472">Membrane</keyword>
<evidence type="ECO:0000256" key="5">
    <source>
        <dbReference type="ARBA" id="ARBA00022692"/>
    </source>
</evidence>
<evidence type="ECO:0000256" key="11">
    <source>
        <dbReference type="ARBA" id="ARBA00023180"/>
    </source>
</evidence>
<evidence type="ECO:0000256" key="3">
    <source>
        <dbReference type="ARBA" id="ARBA00022500"/>
    </source>
</evidence>
<feature type="transmembrane region" description="Helical" evidence="19">
    <location>
        <begin position="213"/>
        <end position="235"/>
    </location>
</feature>
<evidence type="ECO:0000313" key="20">
    <source>
        <dbReference type="EMBL" id="CAB03331.1"/>
    </source>
</evidence>
<proteinExistence type="inferred from homology"/>
<dbReference type="GO" id="GO:0042048">
    <property type="term" value="P:olfactory behavior"/>
    <property type="evidence" value="ECO:0000318"/>
    <property type="project" value="GO_Central"/>
</dbReference>
<comment type="subunit">
    <text evidence="15">Interacts with odr-4.</text>
</comment>
<feature type="transmembrane region" description="Helical" evidence="19">
    <location>
        <begin position="293"/>
        <end position="316"/>
    </location>
</feature>
<dbReference type="PIR" id="T24809">
    <property type="entry name" value="T24809"/>
</dbReference>
<dbReference type="OMA" id="KYLMMAF"/>
<sequence length="363" mass="41750">MCSNRWLNVTYYVECICFGVAVFLNTILLILIREKPRLAFGKYKYLMMVFSILEILYAIMYFWCKPNAHVTQTSFTIFTILENSHVSKDIGVIAVTIWCSFYAMMLSLLSIHFFYRYTSVTAPILLMKRFSCRYIFKYTLYILTFSSIWGLSCYFLCGPTENKDYELKLEFEEAYCLEPDEYSYVGPQYFYEHRKIIDSNEEIREKIFHLPSFLGIGIIAVLMVGILVSSALFGAETYKILNAQGLACYAAKELQKQLFKTLVIQSSIPMIFMVLPITCMFLLPFFGVKVGEVANLIPMCAAIYPCLNPMIAMIFIKDFSNRIIEIITCSKGRRFKVGTLPASSADNTNTFNMQNLSRLSLTS</sequence>
<dbReference type="CTD" id="188391"/>
<comment type="subcellular location">
    <subcellularLocation>
        <location evidence="1">Cell projection</location>
        <location evidence="1">Cilium membrane</location>
        <topology evidence="1">Multi-pass membrane protein</topology>
    </subcellularLocation>
</comment>
<dbReference type="InParanoid" id="O18083"/>
<evidence type="ECO:0000256" key="1">
    <source>
        <dbReference type="ARBA" id="ARBA00004272"/>
    </source>
</evidence>
<dbReference type="GO" id="GO:0060170">
    <property type="term" value="C:ciliary membrane"/>
    <property type="evidence" value="ECO:0007669"/>
    <property type="project" value="UniProtKB-SubCell"/>
</dbReference>
<keyword evidence="4" id="KW-0716">Sensory transduction</keyword>
<dbReference type="AGR" id="WB:WBGene00006153"/>
<feature type="transmembrane region" description="Helical" evidence="19">
    <location>
        <begin position="90"/>
        <end position="115"/>
    </location>
</feature>
<keyword evidence="7 19" id="KW-1133">Transmembrane helix</keyword>
<dbReference type="OrthoDB" id="5864517at2759"/>
<feature type="transmembrane region" description="Helical" evidence="19">
    <location>
        <begin position="262"/>
        <end position="287"/>
    </location>
</feature>
<dbReference type="GO" id="GO:0038022">
    <property type="term" value="F:G protein-coupled olfactory receptor activity"/>
    <property type="evidence" value="ECO:0000318"/>
    <property type="project" value="GO_Central"/>
</dbReference>
<keyword evidence="11" id="KW-0325">Glycoprotein</keyword>
<dbReference type="FunCoup" id="O18083">
    <property type="interactions" value="7"/>
</dbReference>
<comment type="similarity">
    <text evidence="14">Belongs to the nematode receptor-like protein str family.</text>
</comment>
<feature type="transmembrane region" description="Helical" evidence="19">
    <location>
        <begin position="6"/>
        <end position="31"/>
    </location>
</feature>
<evidence type="ECO:0000313" key="21">
    <source>
        <dbReference type="Proteomes" id="UP000001940"/>
    </source>
</evidence>
<keyword evidence="8" id="KW-0969">Cilium</keyword>
<dbReference type="PANTHER" id="PTHR22943">
    <property type="entry name" value="7-TRANSMEMBRANE DOMAIN RECEPTOR C.ELEGANS"/>
    <property type="match status" value="1"/>
</dbReference>
<dbReference type="GO" id="GO:0005886">
    <property type="term" value="C:plasma membrane"/>
    <property type="evidence" value="ECO:0000318"/>
    <property type="project" value="GO_Central"/>
</dbReference>
<dbReference type="GeneID" id="188391"/>
<dbReference type="PaxDb" id="6239-T10H4.2"/>
<dbReference type="AlphaFoldDB" id="O18083"/>
<dbReference type="STRING" id="6239.T10H4.2.1"/>
<dbReference type="EMBL" id="BX284605">
    <property type="protein sequence ID" value="CAB03331.1"/>
    <property type="molecule type" value="Genomic_DNA"/>
</dbReference>
<evidence type="ECO:0000256" key="12">
    <source>
        <dbReference type="ARBA" id="ARBA00023273"/>
    </source>
</evidence>
<feature type="transmembrane region" description="Helical" evidence="19">
    <location>
        <begin position="135"/>
        <end position="157"/>
    </location>
</feature>
<dbReference type="Proteomes" id="UP000001940">
    <property type="component" value="Chromosome V"/>
</dbReference>
<reference evidence="20 21" key="1">
    <citation type="journal article" date="1998" name="Science">
        <title>Genome sequence of the nematode C. elegans: a platform for investigating biology.</title>
        <authorList>
            <consortium name="The C. elegans sequencing consortium"/>
            <person name="Sulson J.E."/>
            <person name="Waterston R."/>
        </authorList>
    </citation>
    <scope>NUCLEOTIDE SEQUENCE [LARGE SCALE GENOMIC DNA]</scope>
    <source>
        <strain evidence="20 21">Bristol N2</strain>
    </source>
</reference>
<keyword evidence="6" id="KW-0552">Olfaction</keyword>
<dbReference type="KEGG" id="cel:CELE_T10H4.2"/>
<keyword evidence="10 20" id="KW-0675">Receptor</keyword>
<dbReference type="Pfam" id="PF10326">
    <property type="entry name" value="7TM_GPCR_Str"/>
    <property type="match status" value="1"/>
</dbReference>
<dbReference type="GO" id="GO:0006935">
    <property type="term" value="P:chemotaxis"/>
    <property type="evidence" value="ECO:0007669"/>
    <property type="project" value="UniProtKB-KW"/>
</dbReference>
<keyword evidence="12" id="KW-0966">Cell projection</keyword>
<evidence type="ECO:0000256" key="15">
    <source>
        <dbReference type="ARBA" id="ARBA00064300"/>
    </source>
</evidence>
<evidence type="ECO:0000256" key="16">
    <source>
        <dbReference type="ARBA" id="ARBA00067967"/>
    </source>
</evidence>
<dbReference type="InterPro" id="IPR019428">
    <property type="entry name" value="7TM_GPCR_serpentine_rcpt_Str"/>
</dbReference>
<gene>
    <name evidence="20 22" type="primary">str-96</name>
    <name evidence="20" type="ORF">CELE_T10H4.2</name>
    <name evidence="22" type="ORF">T10H4.2</name>
</gene>
<accession>O18083</accession>
<dbReference type="PhylomeDB" id="O18083"/>
<evidence type="ECO:0000256" key="4">
    <source>
        <dbReference type="ARBA" id="ARBA00022606"/>
    </source>
</evidence>
<dbReference type="PANTHER" id="PTHR22943:SF137">
    <property type="entry name" value="SEVEN TM RECEPTOR"/>
    <property type="match status" value="1"/>
</dbReference>
<dbReference type="FunFam" id="1.20.1070.10:FF:000128">
    <property type="entry name" value="Seven TM Receptor"/>
    <property type="match status" value="1"/>
</dbReference>
<dbReference type="SUPFAM" id="SSF81321">
    <property type="entry name" value="Family A G protein-coupled receptor-like"/>
    <property type="match status" value="1"/>
</dbReference>
<keyword evidence="5 19" id="KW-0812">Transmembrane</keyword>
<name>O18083_CAEEL</name>
<evidence type="ECO:0000313" key="22">
    <source>
        <dbReference type="WormBase" id="T10H4.2"/>
    </source>
</evidence>
<dbReference type="eggNOG" id="ENOG502TGNY">
    <property type="taxonomic scope" value="Eukaryota"/>
</dbReference>